<name>A0A7Y9JZK3_9SPHN</name>
<dbReference type="InterPro" id="IPR011231">
    <property type="entry name" value="Phage_VT1-Sakai_H0018"/>
</dbReference>
<reference evidence="1 2" key="1">
    <citation type="submission" date="2020-07" db="EMBL/GenBank/DDBJ databases">
        <authorList>
            <person name="Partida-Martinez L."/>
            <person name="Huntemann M."/>
            <person name="Clum A."/>
            <person name="Wang J."/>
            <person name="Palaniappan K."/>
            <person name="Ritter S."/>
            <person name="Chen I.-M."/>
            <person name="Stamatis D."/>
            <person name="Reddy T."/>
            <person name="O'Malley R."/>
            <person name="Daum C."/>
            <person name="Shapiro N."/>
            <person name="Ivanova N."/>
            <person name="Kyrpides N."/>
            <person name="Woyke T."/>
        </authorList>
    </citation>
    <scope>NUCLEOTIDE SEQUENCE [LARGE SCALE GENOMIC DNA]</scope>
    <source>
        <strain evidence="1 2">AS2.3</strain>
    </source>
</reference>
<comment type="caution">
    <text evidence="1">The sequence shown here is derived from an EMBL/GenBank/DDBJ whole genome shotgun (WGS) entry which is preliminary data.</text>
</comment>
<dbReference type="Proteomes" id="UP000517753">
    <property type="component" value="Unassembled WGS sequence"/>
</dbReference>
<dbReference type="RefSeq" id="WP_179507446.1">
    <property type="nucleotide sequence ID" value="NZ_JACCBY010000001.1"/>
</dbReference>
<organism evidence="1 2">
    <name type="scientific">Sphingomonas melonis</name>
    <dbReference type="NCBI Taxonomy" id="152682"/>
    <lineage>
        <taxon>Bacteria</taxon>
        <taxon>Pseudomonadati</taxon>
        <taxon>Pseudomonadota</taxon>
        <taxon>Alphaproteobacteria</taxon>
        <taxon>Sphingomonadales</taxon>
        <taxon>Sphingomonadaceae</taxon>
        <taxon>Sphingomonas</taxon>
    </lineage>
</organism>
<evidence type="ECO:0000313" key="1">
    <source>
        <dbReference type="EMBL" id="NYD88908.1"/>
    </source>
</evidence>
<dbReference type="PIRSF" id="PIRSF030771">
    <property type="entry name" value="UCP030771"/>
    <property type="match status" value="1"/>
</dbReference>
<dbReference type="EMBL" id="JACCBY010000001">
    <property type="protein sequence ID" value="NYD88908.1"/>
    <property type="molecule type" value="Genomic_DNA"/>
</dbReference>
<gene>
    <name evidence="1" type="ORF">HD841_000677</name>
</gene>
<reference evidence="1 2" key="2">
    <citation type="submission" date="2020-08" db="EMBL/GenBank/DDBJ databases">
        <title>The Agave Microbiome: Exploring the role of microbial communities in plant adaptations to desert environments.</title>
        <authorList>
            <person name="Partida-Martinez L.P."/>
        </authorList>
    </citation>
    <scope>NUCLEOTIDE SEQUENCE [LARGE SCALE GENOMIC DNA]</scope>
    <source>
        <strain evidence="1 2">AS2.3</strain>
    </source>
</reference>
<sequence length="108" mass="10759">MKNFVQPGDNLDLAAPRALTSGAGFLVGSIFAVASVDAAQGATLAGVTRGVFDLPKAVGAVTQGQKIYWDNTAFVVTTTVGSNTQIGVATAAAASGDATARVKLGYVA</sequence>
<keyword evidence="2" id="KW-1185">Reference proteome</keyword>
<dbReference type="Pfam" id="PF09956">
    <property type="entry name" value="Phage_cement_2"/>
    <property type="match status" value="1"/>
</dbReference>
<evidence type="ECO:0000313" key="2">
    <source>
        <dbReference type="Proteomes" id="UP000517753"/>
    </source>
</evidence>
<accession>A0A7Y9JZK3</accession>
<protein>
    <submittedName>
        <fullName evidence="1">Putative RecA/RadA family phage recombinase</fullName>
    </submittedName>
</protein>
<dbReference type="AlphaFoldDB" id="A0A7Y9JZK3"/>
<proteinExistence type="predicted"/>